<dbReference type="Proteomes" id="UP000057820">
    <property type="component" value="Chromosome 1"/>
</dbReference>
<dbReference type="KEGG" id="nfr:ERS450000_00994"/>
<dbReference type="PROSITE" id="PS50931">
    <property type="entry name" value="HTH_LYSR"/>
    <property type="match status" value="1"/>
</dbReference>
<dbReference type="InterPro" id="IPR000847">
    <property type="entry name" value="LysR_HTH_N"/>
</dbReference>
<dbReference type="Gene3D" id="1.10.10.10">
    <property type="entry name" value="Winged helix-like DNA-binding domain superfamily/Winged helix DNA-binding domain"/>
    <property type="match status" value="1"/>
</dbReference>
<keyword evidence="4" id="KW-0804">Transcription</keyword>
<dbReference type="Pfam" id="PF03466">
    <property type="entry name" value="LysR_substrate"/>
    <property type="match status" value="1"/>
</dbReference>
<evidence type="ECO:0000256" key="4">
    <source>
        <dbReference type="ARBA" id="ARBA00023163"/>
    </source>
</evidence>
<evidence type="ECO:0000259" key="5">
    <source>
        <dbReference type="PROSITE" id="PS50931"/>
    </source>
</evidence>
<dbReference type="SUPFAM" id="SSF46785">
    <property type="entry name" value="Winged helix' DNA-binding domain"/>
    <property type="match status" value="1"/>
</dbReference>
<dbReference type="AlphaFoldDB" id="A0A0H5NH38"/>
<dbReference type="EMBL" id="LN868938">
    <property type="protein sequence ID" value="CRY74833.1"/>
    <property type="molecule type" value="Genomic_DNA"/>
</dbReference>
<dbReference type="PRINTS" id="PR00039">
    <property type="entry name" value="HTHLYSR"/>
</dbReference>
<dbReference type="SUPFAM" id="SSF53850">
    <property type="entry name" value="Periplasmic binding protein-like II"/>
    <property type="match status" value="1"/>
</dbReference>
<evidence type="ECO:0000256" key="1">
    <source>
        <dbReference type="ARBA" id="ARBA00009437"/>
    </source>
</evidence>
<protein>
    <submittedName>
        <fullName evidence="6">CysJI operon transcriptional activator</fullName>
    </submittedName>
</protein>
<dbReference type="InterPro" id="IPR036390">
    <property type="entry name" value="WH_DNA-bd_sf"/>
</dbReference>
<reference evidence="7" key="1">
    <citation type="submission" date="2015-03" db="EMBL/GenBank/DDBJ databases">
        <authorList>
            <consortium name="Pathogen Informatics"/>
        </authorList>
    </citation>
    <scope>NUCLEOTIDE SEQUENCE [LARGE SCALE GENOMIC DNA]</scope>
    <source>
        <strain evidence="7">NCTC11134</strain>
    </source>
</reference>
<evidence type="ECO:0000313" key="6">
    <source>
        <dbReference type="EMBL" id="CRY74833.1"/>
    </source>
</evidence>
<dbReference type="Gene3D" id="3.40.190.10">
    <property type="entry name" value="Periplasmic binding protein-like II"/>
    <property type="match status" value="2"/>
</dbReference>
<dbReference type="InterPro" id="IPR050176">
    <property type="entry name" value="LTTR"/>
</dbReference>
<proteinExistence type="inferred from homology"/>
<evidence type="ECO:0000256" key="2">
    <source>
        <dbReference type="ARBA" id="ARBA00023015"/>
    </source>
</evidence>
<feature type="domain" description="HTH lysR-type" evidence="5">
    <location>
        <begin position="17"/>
        <end position="74"/>
    </location>
</feature>
<dbReference type="PANTHER" id="PTHR30579">
    <property type="entry name" value="TRANSCRIPTIONAL REGULATOR"/>
    <property type="match status" value="1"/>
</dbReference>
<gene>
    <name evidence="6" type="primary">cysL</name>
    <name evidence="6" type="ORF">ERS450000_00994</name>
</gene>
<organism evidence="6 7">
    <name type="scientific">Nocardia farcinica</name>
    <dbReference type="NCBI Taxonomy" id="37329"/>
    <lineage>
        <taxon>Bacteria</taxon>
        <taxon>Bacillati</taxon>
        <taxon>Actinomycetota</taxon>
        <taxon>Actinomycetes</taxon>
        <taxon>Mycobacteriales</taxon>
        <taxon>Nocardiaceae</taxon>
        <taxon>Nocardia</taxon>
    </lineage>
</organism>
<evidence type="ECO:0000313" key="7">
    <source>
        <dbReference type="Proteomes" id="UP000057820"/>
    </source>
</evidence>
<dbReference type="InterPro" id="IPR036388">
    <property type="entry name" value="WH-like_DNA-bd_sf"/>
</dbReference>
<dbReference type="GO" id="GO:0003700">
    <property type="term" value="F:DNA-binding transcription factor activity"/>
    <property type="evidence" value="ECO:0007669"/>
    <property type="project" value="InterPro"/>
</dbReference>
<dbReference type="GO" id="GO:0003677">
    <property type="term" value="F:DNA binding"/>
    <property type="evidence" value="ECO:0007669"/>
    <property type="project" value="UniProtKB-KW"/>
</dbReference>
<comment type="similarity">
    <text evidence="1">Belongs to the LysR transcriptional regulatory family.</text>
</comment>
<accession>A0A0H5NH38</accession>
<dbReference type="Pfam" id="PF00126">
    <property type="entry name" value="HTH_1"/>
    <property type="match status" value="1"/>
</dbReference>
<keyword evidence="3" id="KW-0238">DNA-binding</keyword>
<sequence>MAAISVITFRDIPGGVFDPQLVRSFLTVVQCGSFSAAAQQLGVRQSTVSGHIARLEREAGAVLLLRDTHRMELTSDGTAMVGFGQAILTAHENARRYFADSALSGTLHLGAAEDLVARGLPRILRDFRARHPRVDLQLTVGLSRTIHDRLRRGDLDLAFVMRKPGETHGEPVHRDRLVWAGPPDAADRDPAEPVPLVAYPPPSITRSCAYAALDAASIPLRPACTANSRAGLRAAVLAGLGYIVHPRSLLPDELAPVGDRLGLPDPGEVEFVLIHRHSVPNPAEQALSEAIRHSLPRLDGEGEFVG</sequence>
<evidence type="ECO:0000256" key="3">
    <source>
        <dbReference type="ARBA" id="ARBA00023125"/>
    </source>
</evidence>
<keyword evidence="2" id="KW-0805">Transcription regulation</keyword>
<dbReference type="PANTHER" id="PTHR30579:SF7">
    <property type="entry name" value="HTH-TYPE TRANSCRIPTIONAL REGULATOR LRHA-RELATED"/>
    <property type="match status" value="1"/>
</dbReference>
<name>A0A0H5NH38_NOCFR</name>
<dbReference type="InterPro" id="IPR005119">
    <property type="entry name" value="LysR_subst-bd"/>
</dbReference>